<proteinExistence type="predicted"/>
<evidence type="ECO:0000313" key="3">
    <source>
        <dbReference type="Proteomes" id="UP001597277"/>
    </source>
</evidence>
<sequence>MATRSWIVPGVAQHQIDDVTRLRVQLVAGSVEVRSHEAPHVWAEVTELVGNPLEMTVEGGRLTIGYPSIGWEGWVKRLRSYNSSDSAALTIYVPHGTGTSVATASADVTVRHLVEDVTVNTAAGSILLDGCRGAATLRSASSGIVVSGHDGPLRVNAAAGRTSLAGRLPRVEVASMAGDIAVRTDSDTSKVDVSTVSGDMRVALPIGTGVSLSARSVSGAVRLDGTDHRTSGFGATTVEDRTEGGICFLTARSVSGDLDVVREPASLPRAS</sequence>
<comment type="caution">
    <text evidence="2">The sequence shown here is derived from an EMBL/GenBank/DDBJ whole genome shotgun (WGS) entry which is preliminary data.</text>
</comment>
<dbReference type="Proteomes" id="UP001597277">
    <property type="component" value="Unassembled WGS sequence"/>
</dbReference>
<accession>A0ABW4L111</accession>
<dbReference type="RefSeq" id="WP_388002218.1">
    <property type="nucleotide sequence ID" value="NZ_JBHUEE010000001.1"/>
</dbReference>
<name>A0ABW4L111_9MICO</name>
<organism evidence="2 3">
    <name type="scientific">Georgenia deserti</name>
    <dbReference type="NCBI Taxonomy" id="2093781"/>
    <lineage>
        <taxon>Bacteria</taxon>
        <taxon>Bacillati</taxon>
        <taxon>Actinomycetota</taxon>
        <taxon>Actinomycetes</taxon>
        <taxon>Micrococcales</taxon>
        <taxon>Bogoriellaceae</taxon>
        <taxon>Georgenia</taxon>
    </lineage>
</organism>
<dbReference type="InterPro" id="IPR025164">
    <property type="entry name" value="Toastrack_DUF4097"/>
</dbReference>
<protein>
    <submittedName>
        <fullName evidence="2">DUF4097 domain-containing protein</fullName>
    </submittedName>
</protein>
<dbReference type="Pfam" id="PF13349">
    <property type="entry name" value="DUF4097"/>
    <property type="match status" value="1"/>
</dbReference>
<reference evidence="3" key="1">
    <citation type="journal article" date="2019" name="Int. J. Syst. Evol. Microbiol.">
        <title>The Global Catalogue of Microorganisms (GCM) 10K type strain sequencing project: providing services to taxonomists for standard genome sequencing and annotation.</title>
        <authorList>
            <consortium name="The Broad Institute Genomics Platform"/>
            <consortium name="The Broad Institute Genome Sequencing Center for Infectious Disease"/>
            <person name="Wu L."/>
            <person name="Ma J."/>
        </authorList>
    </citation>
    <scope>NUCLEOTIDE SEQUENCE [LARGE SCALE GENOMIC DNA]</scope>
    <source>
        <strain evidence="3">JCM 17130</strain>
    </source>
</reference>
<evidence type="ECO:0000313" key="2">
    <source>
        <dbReference type="EMBL" id="MFD1716794.1"/>
    </source>
</evidence>
<keyword evidence="3" id="KW-1185">Reference proteome</keyword>
<feature type="domain" description="DUF4097" evidence="1">
    <location>
        <begin position="57"/>
        <end position="231"/>
    </location>
</feature>
<evidence type="ECO:0000259" key="1">
    <source>
        <dbReference type="Pfam" id="PF13349"/>
    </source>
</evidence>
<dbReference type="EMBL" id="JBHUEE010000001">
    <property type="protein sequence ID" value="MFD1716794.1"/>
    <property type="molecule type" value="Genomic_DNA"/>
</dbReference>
<gene>
    <name evidence="2" type="ORF">ACFSE6_03030</name>
</gene>